<sequence length="91" mass="10670">MKKFKVYFLYRNQLFKKQDGIIKIYHSILELIGHTPIVKSGLLAGTYRGFLLKQGKISEKTLKLADLNTCTKIWLINSVRKWVEVERIESK</sequence>
<evidence type="ECO:0000313" key="2">
    <source>
        <dbReference type="Proteomes" id="UP001459714"/>
    </source>
</evidence>
<keyword evidence="1" id="KW-0032">Aminotransferase</keyword>
<gene>
    <name evidence="1" type="ORF">NST17_03830</name>
</gene>
<evidence type="ECO:0000313" key="1">
    <source>
        <dbReference type="EMBL" id="MEL3956339.1"/>
    </source>
</evidence>
<dbReference type="RefSeq" id="WP_342020922.1">
    <property type="nucleotide sequence ID" value="NZ_JBBYAK010000001.1"/>
</dbReference>
<dbReference type="Gene3D" id="3.20.10.10">
    <property type="entry name" value="D-amino Acid Aminotransferase, subunit A, domain 2"/>
    <property type="match status" value="1"/>
</dbReference>
<dbReference type="InterPro" id="IPR036038">
    <property type="entry name" value="Aminotransferase-like"/>
</dbReference>
<organism evidence="1 2">
    <name type="scientific">Caldifermentibacillus hisashii</name>
    <dbReference type="NCBI Taxonomy" id="996558"/>
    <lineage>
        <taxon>Bacteria</taxon>
        <taxon>Bacillati</taxon>
        <taxon>Bacillota</taxon>
        <taxon>Bacilli</taxon>
        <taxon>Bacillales</taxon>
        <taxon>Bacillaceae</taxon>
        <taxon>Caldifermentibacillus</taxon>
    </lineage>
</organism>
<comment type="caution">
    <text evidence="1">The sequence shown here is derived from an EMBL/GenBank/DDBJ whole genome shotgun (WGS) entry which is preliminary data.</text>
</comment>
<name>A0ABU9JU21_9BACI</name>
<dbReference type="SUPFAM" id="SSF56752">
    <property type="entry name" value="D-aminoacid aminotransferase-like PLP-dependent enzymes"/>
    <property type="match status" value="1"/>
</dbReference>
<dbReference type="InterPro" id="IPR001544">
    <property type="entry name" value="Aminotrans_IV"/>
</dbReference>
<keyword evidence="1" id="KW-0808">Transferase</keyword>
<dbReference type="GO" id="GO:0008483">
    <property type="term" value="F:transaminase activity"/>
    <property type="evidence" value="ECO:0007669"/>
    <property type="project" value="UniProtKB-KW"/>
</dbReference>
<dbReference type="Proteomes" id="UP001459714">
    <property type="component" value="Unassembled WGS sequence"/>
</dbReference>
<reference evidence="1 2" key="1">
    <citation type="submission" date="2024-03" db="EMBL/GenBank/DDBJ databases">
        <title>Bacilli Hybrid Assemblies.</title>
        <authorList>
            <person name="Kovac J."/>
        </authorList>
    </citation>
    <scope>NUCLEOTIDE SEQUENCE [LARGE SCALE GENOMIC DNA]</scope>
    <source>
        <strain evidence="1 2">FSL M8-0022</strain>
    </source>
</reference>
<dbReference type="Pfam" id="PF01063">
    <property type="entry name" value="Aminotran_4"/>
    <property type="match status" value="1"/>
</dbReference>
<accession>A0ABU9JU21</accession>
<dbReference type="InterPro" id="IPR043132">
    <property type="entry name" value="BCAT-like_C"/>
</dbReference>
<dbReference type="EMBL" id="JBBYAK010000001">
    <property type="protein sequence ID" value="MEL3956339.1"/>
    <property type="molecule type" value="Genomic_DNA"/>
</dbReference>
<proteinExistence type="predicted"/>
<protein>
    <submittedName>
        <fullName evidence="1">Aminotransferase class IV</fullName>
    </submittedName>
</protein>
<keyword evidence="2" id="KW-1185">Reference proteome</keyword>